<feature type="transmembrane region" description="Helical" evidence="5">
    <location>
        <begin position="157"/>
        <end position="175"/>
    </location>
</feature>
<dbReference type="SUPFAM" id="SSF103481">
    <property type="entry name" value="Multidrug resistance efflux transporter EmrE"/>
    <property type="match status" value="2"/>
</dbReference>
<evidence type="ECO:0000313" key="8">
    <source>
        <dbReference type="Proteomes" id="UP000646827"/>
    </source>
</evidence>
<keyword evidence="4 5" id="KW-0472">Membrane</keyword>
<name>A0A8H7RXU7_9FUNG</name>
<dbReference type="InterPro" id="IPR000620">
    <property type="entry name" value="EamA_dom"/>
</dbReference>
<feature type="transmembrane region" description="Helical" evidence="5">
    <location>
        <begin position="354"/>
        <end position="372"/>
    </location>
</feature>
<dbReference type="InterPro" id="IPR037185">
    <property type="entry name" value="EmrE-like"/>
</dbReference>
<evidence type="ECO:0000259" key="6">
    <source>
        <dbReference type="Pfam" id="PF00892"/>
    </source>
</evidence>
<dbReference type="OrthoDB" id="306876at2759"/>
<dbReference type="PANTHER" id="PTHR22911">
    <property type="entry name" value="ACYL-MALONYL CONDENSING ENZYME-RELATED"/>
    <property type="match status" value="1"/>
</dbReference>
<dbReference type="Pfam" id="PF00892">
    <property type="entry name" value="EamA"/>
    <property type="match status" value="1"/>
</dbReference>
<feature type="transmembrane region" description="Helical" evidence="5">
    <location>
        <begin position="329"/>
        <end position="348"/>
    </location>
</feature>
<evidence type="ECO:0000256" key="5">
    <source>
        <dbReference type="SAM" id="Phobius"/>
    </source>
</evidence>
<gene>
    <name evidence="7" type="ORF">INT45_000048</name>
</gene>
<feature type="transmembrane region" description="Helical" evidence="5">
    <location>
        <begin position="184"/>
        <end position="203"/>
    </location>
</feature>
<feature type="transmembrane region" description="Helical" evidence="5">
    <location>
        <begin position="272"/>
        <end position="292"/>
    </location>
</feature>
<feature type="transmembrane region" description="Helical" evidence="5">
    <location>
        <begin position="128"/>
        <end position="145"/>
    </location>
</feature>
<evidence type="ECO:0000256" key="1">
    <source>
        <dbReference type="ARBA" id="ARBA00004141"/>
    </source>
</evidence>
<keyword evidence="3 5" id="KW-1133">Transmembrane helix</keyword>
<dbReference type="PANTHER" id="PTHR22911:SF6">
    <property type="entry name" value="SOLUTE CARRIER FAMILY 35 MEMBER G1"/>
    <property type="match status" value="1"/>
</dbReference>
<evidence type="ECO:0000256" key="2">
    <source>
        <dbReference type="ARBA" id="ARBA00022692"/>
    </source>
</evidence>
<reference evidence="7 8" key="1">
    <citation type="submission" date="2020-12" db="EMBL/GenBank/DDBJ databases">
        <title>Metabolic potential, ecology and presence of endohyphal bacteria is reflected in genomic diversity of Mucoromycotina.</title>
        <authorList>
            <person name="Muszewska A."/>
            <person name="Okrasinska A."/>
            <person name="Steczkiewicz K."/>
            <person name="Drgas O."/>
            <person name="Orlowska M."/>
            <person name="Perlinska-Lenart U."/>
            <person name="Aleksandrzak-Piekarczyk T."/>
            <person name="Szatraj K."/>
            <person name="Zielenkiewicz U."/>
            <person name="Pilsyk S."/>
            <person name="Malc E."/>
            <person name="Mieczkowski P."/>
            <person name="Kruszewska J.S."/>
            <person name="Biernat P."/>
            <person name="Pawlowska J."/>
        </authorList>
    </citation>
    <scope>NUCLEOTIDE SEQUENCE [LARGE SCALE GENOMIC DNA]</scope>
    <source>
        <strain evidence="7 8">CBS 142.35</strain>
    </source>
</reference>
<evidence type="ECO:0000256" key="3">
    <source>
        <dbReference type="ARBA" id="ARBA00022989"/>
    </source>
</evidence>
<protein>
    <recommendedName>
        <fullName evidence="6">EamA domain-containing protein</fullName>
    </recommendedName>
</protein>
<dbReference type="AlphaFoldDB" id="A0A8H7RXU7"/>
<feature type="transmembrane region" description="Helical" evidence="5">
    <location>
        <begin position="298"/>
        <end position="317"/>
    </location>
</feature>
<sequence>MLDSNKINTENSINNEQTQLLKTSEQSTSTQQYDAITTGDISDTEGVAGGVTSLLPTSKREALGLLSISISTLGVASGATFVKLASKIFSTSQILVARFVFQGILSLIGCYCFGVHPLAQKGNGGRKWVFIRGFVGSLSSMTLYYSLRFLPLADATVIMNTHPVFAAIFGALILGEPFGWFERLCALICIIGATLVTKPTLLFESPSQPPLQLLLSTDSFFTTSSSNLMEDSVSIFNPRTIGIISAILASMTSAAAYVSVRIAGSRAHFLNHMLSLSVISIVLNSLNFQGFLMPHGAYQYEVLMAMAVTTFIGQCFLNRGLQMAPSGIGTLMCTNEVWLSFLFGAVVFEEYPDYLSVLGAILIMSVSVSLGYKKWNTKNNNNNNG</sequence>
<keyword evidence="2 5" id="KW-0812">Transmembrane</keyword>
<evidence type="ECO:0000313" key="7">
    <source>
        <dbReference type="EMBL" id="KAG2219272.1"/>
    </source>
</evidence>
<comment type="subcellular location">
    <subcellularLocation>
        <location evidence="1">Membrane</location>
        <topology evidence="1">Multi-pass membrane protein</topology>
    </subcellularLocation>
</comment>
<proteinExistence type="predicted"/>
<dbReference type="Proteomes" id="UP000646827">
    <property type="component" value="Unassembled WGS sequence"/>
</dbReference>
<organism evidence="7 8">
    <name type="scientific">Circinella minor</name>
    <dbReference type="NCBI Taxonomy" id="1195481"/>
    <lineage>
        <taxon>Eukaryota</taxon>
        <taxon>Fungi</taxon>
        <taxon>Fungi incertae sedis</taxon>
        <taxon>Mucoromycota</taxon>
        <taxon>Mucoromycotina</taxon>
        <taxon>Mucoromycetes</taxon>
        <taxon>Mucorales</taxon>
        <taxon>Lichtheimiaceae</taxon>
        <taxon>Circinella</taxon>
    </lineage>
</organism>
<comment type="caution">
    <text evidence="7">The sequence shown here is derived from an EMBL/GenBank/DDBJ whole genome shotgun (WGS) entry which is preliminary data.</text>
</comment>
<keyword evidence="8" id="KW-1185">Reference proteome</keyword>
<dbReference type="EMBL" id="JAEPRB010000187">
    <property type="protein sequence ID" value="KAG2219272.1"/>
    <property type="molecule type" value="Genomic_DNA"/>
</dbReference>
<feature type="transmembrane region" description="Helical" evidence="5">
    <location>
        <begin position="62"/>
        <end position="82"/>
    </location>
</feature>
<accession>A0A8H7RXU7</accession>
<evidence type="ECO:0000256" key="4">
    <source>
        <dbReference type="ARBA" id="ARBA00023136"/>
    </source>
</evidence>
<feature type="transmembrane region" description="Helical" evidence="5">
    <location>
        <begin position="94"/>
        <end position="116"/>
    </location>
</feature>
<feature type="domain" description="EamA" evidence="6">
    <location>
        <begin position="63"/>
        <end position="197"/>
    </location>
</feature>
<feature type="transmembrane region" description="Helical" evidence="5">
    <location>
        <begin position="241"/>
        <end position="260"/>
    </location>
</feature>
<dbReference type="GO" id="GO:0016020">
    <property type="term" value="C:membrane"/>
    <property type="evidence" value="ECO:0007669"/>
    <property type="project" value="UniProtKB-SubCell"/>
</dbReference>